<evidence type="ECO:0000256" key="7">
    <source>
        <dbReference type="ARBA" id="ARBA00023136"/>
    </source>
</evidence>
<dbReference type="RefSeq" id="YP_003934238.1">
    <property type="nucleotide sequence ID" value="NC_014578.1"/>
</dbReference>
<keyword evidence="6 9" id="KW-1133">Transmembrane helix</keyword>
<evidence type="ECO:0000256" key="9">
    <source>
        <dbReference type="SAM" id="Phobius"/>
    </source>
</evidence>
<dbReference type="GO" id="GO:0016020">
    <property type="term" value="C:membrane"/>
    <property type="evidence" value="ECO:0007669"/>
    <property type="project" value="UniProtKB-SubCell"/>
</dbReference>
<evidence type="ECO:0000256" key="6">
    <source>
        <dbReference type="ARBA" id="ARBA00022989"/>
    </source>
</evidence>
<evidence type="ECO:0000259" key="10">
    <source>
        <dbReference type="PROSITE" id="PS50253"/>
    </source>
</evidence>
<feature type="transmembrane region" description="Helical" evidence="9">
    <location>
        <begin position="42"/>
        <end position="59"/>
    </location>
</feature>
<evidence type="ECO:0000313" key="11">
    <source>
        <dbReference type="EMBL" id="ADI75242.1"/>
    </source>
</evidence>
<evidence type="ECO:0000256" key="4">
    <source>
        <dbReference type="ARBA" id="ARBA00022692"/>
    </source>
</evidence>
<dbReference type="InterPro" id="IPR033945">
    <property type="entry name" value="Cyt_c_oxase_su3_dom"/>
</dbReference>
<comment type="subcellular location">
    <subcellularLocation>
        <location evidence="1">Membrane</location>
        <topology evidence="1">Multi-pass membrane protein</topology>
    </subcellularLocation>
</comment>
<dbReference type="InterPro" id="IPR035973">
    <property type="entry name" value="Cyt_c_oxidase_su3-like_sf"/>
</dbReference>
<dbReference type="PANTHER" id="PTHR11403:SF7">
    <property type="entry name" value="CYTOCHROME C OXIDASE SUBUNIT 3"/>
    <property type="match status" value="1"/>
</dbReference>
<comment type="similarity">
    <text evidence="2 8">Belongs to the cytochrome c oxidase subunit 3 family.</text>
</comment>
<dbReference type="AlphaFoldDB" id="E3UFE3"/>
<protein>
    <recommendedName>
        <fullName evidence="3 8">Cytochrome c oxidase subunit 3</fullName>
    </recommendedName>
</protein>
<dbReference type="InterPro" id="IPR024791">
    <property type="entry name" value="Cyt_c/ubiquinol_Oxase_su3"/>
</dbReference>
<keyword evidence="8 11" id="KW-0496">Mitochondrion</keyword>
<dbReference type="SUPFAM" id="SSF81452">
    <property type="entry name" value="Cytochrome c oxidase subunit III-like"/>
    <property type="match status" value="1"/>
</dbReference>
<comment type="function">
    <text evidence="8">Component of the cytochrome c oxidase, the last enzyme in the mitochondrial electron transport chain which drives oxidative phosphorylation. The respiratory chain contains 3 multisubunit complexes succinate dehydrogenase (complex II, CII), ubiquinol-cytochrome c oxidoreductase (cytochrome b-c1 complex, complex III, CIII) and cytochrome c oxidase (complex IV, CIV), that cooperate to transfer electrons derived from NADH and succinate to molecular oxygen, creating an electrochemical gradient over the inner membrane that drives transmembrane transport and the ATP synthase. Cytochrome c oxidase is the component of the respiratory chain that catalyzes the reduction of oxygen to water. Electrons originating from reduced cytochrome c in the intermembrane space (IMS) are transferred via the dinuclear copper A center (CU(A)) of subunit 2 and heme A of subunit 1 to the active site in subunit 1, a binuclear center (BNC) formed by heme A3 and copper B (CU(B)). The BNC reduces molecular oxygen to 2 water molecules using 4 electrons from cytochrome c in the IMS and 4 protons from the mitochondrial matrix.</text>
</comment>
<feature type="transmembrane region" description="Helical" evidence="9">
    <location>
        <begin position="160"/>
        <end position="177"/>
    </location>
</feature>
<accession>E3UFE3</accession>
<feature type="transmembrane region" description="Helical" evidence="9">
    <location>
        <begin position="242"/>
        <end position="262"/>
    </location>
</feature>
<feature type="transmembrane region" description="Helical" evidence="9">
    <location>
        <begin position="16"/>
        <end position="36"/>
    </location>
</feature>
<dbReference type="GeneID" id="9829948"/>
<keyword evidence="4 8" id="KW-0812">Transmembrane</keyword>
<dbReference type="EMBL" id="HM237350">
    <property type="protein sequence ID" value="ADI75242.1"/>
    <property type="molecule type" value="Genomic_DNA"/>
</dbReference>
<reference evidence="11" key="1">
    <citation type="journal article" date="2010" name="BMC Evol. Biol.">
        <title>The phylogenetic position of Acoela as revealed by the complete mitochondrial genome of Symsagittifera roscoffensis.</title>
        <authorList>
            <person name="Mwinyi A."/>
            <person name="Bailly X."/>
            <person name="Bourlat S.J."/>
            <person name="Jondelius U."/>
            <person name="Littlewood D.T.J."/>
            <person name="Podsiadlowski L."/>
        </authorList>
    </citation>
    <scope>NUCLEOTIDE SEQUENCE</scope>
</reference>
<name>E3UFE3_SYMRO</name>
<keyword evidence="5" id="KW-1278">Translocase</keyword>
<gene>
    <name evidence="11" type="primary">COX3</name>
</gene>
<dbReference type="GO" id="GO:0005739">
    <property type="term" value="C:mitochondrion"/>
    <property type="evidence" value="ECO:0007669"/>
    <property type="project" value="TreeGrafter"/>
</dbReference>
<dbReference type="InterPro" id="IPR013833">
    <property type="entry name" value="Cyt_c_oxidase_su3_a-hlx"/>
</dbReference>
<dbReference type="GO" id="GO:0004129">
    <property type="term" value="F:cytochrome-c oxidase activity"/>
    <property type="evidence" value="ECO:0007669"/>
    <property type="project" value="InterPro"/>
</dbReference>
<dbReference type="CDD" id="cd01665">
    <property type="entry name" value="Cyt_c_Oxidase_III"/>
    <property type="match status" value="1"/>
</dbReference>
<dbReference type="Pfam" id="PF00510">
    <property type="entry name" value="COX3"/>
    <property type="match status" value="1"/>
</dbReference>
<evidence type="ECO:0000256" key="1">
    <source>
        <dbReference type="ARBA" id="ARBA00004141"/>
    </source>
</evidence>
<dbReference type="PANTHER" id="PTHR11403">
    <property type="entry name" value="CYTOCHROME C OXIDASE SUBUNIT III"/>
    <property type="match status" value="1"/>
</dbReference>
<dbReference type="Gene3D" id="1.20.120.80">
    <property type="entry name" value="Cytochrome c oxidase, subunit III, four-helix bundle"/>
    <property type="match status" value="1"/>
</dbReference>
<sequence length="263" mass="30682">MYKIETHPFFIVEESLWPIYLGMSSFSFLMTFVLFLWKESSFSFVLLNFIVLFIVLFLWGKDVDFESKLGNHTWEMEKSLKWSMGWFISSEILFFFSFFWAFFSFSLSSTIEMGEEWPPVFINPLEAFSIPLLNTLILLSSGVSLTWGHHALIQGNWKESVQGFIFTIILGIYFSLLQLGEYMESSFSFNDSLWGSIFFLGATGFHGMHVLIGTSLLIMCVMGFFSQSNISNHHMGVEASSWYWHFVDVVWLFLFLSIYWWGS</sequence>
<dbReference type="InterPro" id="IPR000298">
    <property type="entry name" value="Cyt_c_oxidase-like_su3"/>
</dbReference>
<evidence type="ECO:0000256" key="8">
    <source>
        <dbReference type="RuleBase" id="RU003375"/>
    </source>
</evidence>
<feature type="transmembrane region" description="Helical" evidence="9">
    <location>
        <begin position="197"/>
        <end position="221"/>
    </location>
</feature>
<evidence type="ECO:0000256" key="2">
    <source>
        <dbReference type="ARBA" id="ARBA00010581"/>
    </source>
</evidence>
<organism evidence="11">
    <name type="scientific">Symsagittifera roscoffensis</name>
    <name type="common">Mint-sauce worm</name>
    <name type="synonym">Convoluta roscoffensis</name>
    <dbReference type="NCBI Taxonomy" id="84072"/>
    <lineage>
        <taxon>Eukaryota</taxon>
        <taxon>Metazoa</taxon>
        <taxon>Xenacoelomorpha</taxon>
        <taxon>Acoelomorpha</taxon>
        <taxon>Acoela</taxon>
        <taxon>Sagittiferidae</taxon>
        <taxon>Symsagittifera</taxon>
    </lineage>
</organism>
<feature type="domain" description="Heme-copper oxidase subunit III family profile" evidence="10">
    <location>
        <begin position="5"/>
        <end position="263"/>
    </location>
</feature>
<evidence type="ECO:0000256" key="3">
    <source>
        <dbReference type="ARBA" id="ARBA00015944"/>
    </source>
</evidence>
<evidence type="ECO:0000256" key="5">
    <source>
        <dbReference type="ARBA" id="ARBA00022967"/>
    </source>
</evidence>
<geneLocation type="mitochondrion" evidence="11"/>
<feature type="transmembrane region" description="Helical" evidence="9">
    <location>
        <begin position="86"/>
        <end position="107"/>
    </location>
</feature>
<dbReference type="GO" id="GO:0006123">
    <property type="term" value="P:mitochondrial electron transport, cytochrome c to oxygen"/>
    <property type="evidence" value="ECO:0007669"/>
    <property type="project" value="TreeGrafter"/>
</dbReference>
<keyword evidence="7 9" id="KW-0472">Membrane</keyword>
<dbReference type="CTD" id="4514"/>
<dbReference type="PROSITE" id="PS50253">
    <property type="entry name" value="COX3"/>
    <property type="match status" value="1"/>
</dbReference>
<proteinExistence type="inferred from homology"/>
<dbReference type="Gene3D" id="1.10.287.70">
    <property type="match status" value="1"/>
</dbReference>